<dbReference type="AlphaFoldDB" id="A0A927GQS9"/>
<keyword evidence="4" id="KW-0902">Two-component regulatory system</keyword>
<dbReference type="PANTHER" id="PTHR42713">
    <property type="entry name" value="HISTIDINE KINASE-RELATED"/>
    <property type="match status" value="1"/>
</dbReference>
<evidence type="ECO:0000313" key="11">
    <source>
        <dbReference type="EMBL" id="MBD2844844.1"/>
    </source>
</evidence>
<gene>
    <name evidence="11" type="ORF">IDH44_06540</name>
</gene>
<comment type="caution">
    <text evidence="11">The sequence shown here is derived from an EMBL/GenBank/DDBJ whole genome shotgun (WGS) entry which is preliminary data.</text>
</comment>
<dbReference type="PRINTS" id="PR00032">
    <property type="entry name" value="HTHARAC"/>
</dbReference>
<evidence type="ECO:0000256" key="2">
    <source>
        <dbReference type="ARBA" id="ARBA00022490"/>
    </source>
</evidence>
<dbReference type="InterPro" id="IPR051552">
    <property type="entry name" value="HptR"/>
</dbReference>
<evidence type="ECO:0000256" key="4">
    <source>
        <dbReference type="ARBA" id="ARBA00023012"/>
    </source>
</evidence>
<keyword evidence="7" id="KW-0804">Transcription</keyword>
<reference evidence="11" key="1">
    <citation type="submission" date="2020-09" db="EMBL/GenBank/DDBJ databases">
        <title>A novel bacterium of genus Paenibacillus, isolated from South China Sea.</title>
        <authorList>
            <person name="Huang H."/>
            <person name="Mo K."/>
            <person name="Hu Y."/>
        </authorList>
    </citation>
    <scope>NUCLEOTIDE SEQUENCE</scope>
    <source>
        <strain evidence="11">IB182496</strain>
    </source>
</reference>
<dbReference type="InterPro" id="IPR001789">
    <property type="entry name" value="Sig_transdc_resp-reg_receiver"/>
</dbReference>
<evidence type="ECO:0000256" key="6">
    <source>
        <dbReference type="ARBA" id="ARBA00023125"/>
    </source>
</evidence>
<dbReference type="GO" id="GO:0000160">
    <property type="term" value="P:phosphorelay signal transduction system"/>
    <property type="evidence" value="ECO:0007669"/>
    <property type="project" value="UniProtKB-KW"/>
</dbReference>
<keyword evidence="5" id="KW-0805">Transcription regulation</keyword>
<dbReference type="InterPro" id="IPR018060">
    <property type="entry name" value="HTH_AraC"/>
</dbReference>
<dbReference type="SMART" id="SM00342">
    <property type="entry name" value="HTH_ARAC"/>
    <property type="match status" value="1"/>
</dbReference>
<proteinExistence type="predicted"/>
<dbReference type="Pfam" id="PF12833">
    <property type="entry name" value="HTH_18"/>
    <property type="match status" value="1"/>
</dbReference>
<keyword evidence="6" id="KW-0238">DNA-binding</keyword>
<feature type="domain" description="HTH araC/xylS-type" evidence="9">
    <location>
        <begin position="148"/>
        <end position="245"/>
    </location>
</feature>
<feature type="modified residue" description="4-aspartylphosphate" evidence="8">
    <location>
        <position position="55"/>
    </location>
</feature>
<sequence>MYTLLLVDDEKEIRSGLSQYFPWHEVGFELVGQCADGKQALDFLETREVDVLLCDIRMPVLSGLDVARRLHERKSRAKVVFLSGYKDFEYAKQAMAYGVKSYIVKPTKYSELFDVFSSLKLELDEAAARGAGEASAAPTASFNEQVIAAIREYVETHYAKATLEEAARVVHMNPHYVSKYFKDKTGENFSDYVTAVKMNKAAELLRDIRYKTYEVSEMVGYSYAKNFTRTFKKVHGVSPREYRNNYEGSGN</sequence>
<comment type="subcellular location">
    <subcellularLocation>
        <location evidence="1">Cytoplasm</location>
    </subcellularLocation>
</comment>
<evidence type="ECO:0000259" key="9">
    <source>
        <dbReference type="PROSITE" id="PS01124"/>
    </source>
</evidence>
<name>A0A927GQS9_9BACL</name>
<dbReference type="CDD" id="cd17536">
    <property type="entry name" value="REC_YesN-like"/>
    <property type="match status" value="1"/>
</dbReference>
<evidence type="ECO:0000256" key="8">
    <source>
        <dbReference type="PROSITE-ProRule" id="PRU00169"/>
    </source>
</evidence>
<evidence type="ECO:0000256" key="1">
    <source>
        <dbReference type="ARBA" id="ARBA00004496"/>
    </source>
</evidence>
<dbReference type="GO" id="GO:0003700">
    <property type="term" value="F:DNA-binding transcription factor activity"/>
    <property type="evidence" value="ECO:0007669"/>
    <property type="project" value="InterPro"/>
</dbReference>
<evidence type="ECO:0000256" key="3">
    <source>
        <dbReference type="ARBA" id="ARBA00022553"/>
    </source>
</evidence>
<evidence type="ECO:0000256" key="5">
    <source>
        <dbReference type="ARBA" id="ARBA00023015"/>
    </source>
</evidence>
<keyword evidence="3 8" id="KW-0597">Phosphoprotein</keyword>
<protein>
    <submittedName>
        <fullName evidence="11">Response regulator</fullName>
    </submittedName>
</protein>
<organism evidence="11 12">
    <name type="scientific">Paenibacillus sabuli</name>
    <dbReference type="NCBI Taxonomy" id="2772509"/>
    <lineage>
        <taxon>Bacteria</taxon>
        <taxon>Bacillati</taxon>
        <taxon>Bacillota</taxon>
        <taxon>Bacilli</taxon>
        <taxon>Bacillales</taxon>
        <taxon>Paenibacillaceae</taxon>
        <taxon>Paenibacillus</taxon>
    </lineage>
</organism>
<accession>A0A927GQS9</accession>
<evidence type="ECO:0000256" key="7">
    <source>
        <dbReference type="ARBA" id="ARBA00023163"/>
    </source>
</evidence>
<feature type="domain" description="Response regulatory" evidence="10">
    <location>
        <begin position="3"/>
        <end position="120"/>
    </location>
</feature>
<keyword evidence="2" id="KW-0963">Cytoplasm</keyword>
<dbReference type="PROSITE" id="PS01124">
    <property type="entry name" value="HTH_ARAC_FAMILY_2"/>
    <property type="match status" value="1"/>
</dbReference>
<dbReference type="InterPro" id="IPR011006">
    <property type="entry name" value="CheY-like_superfamily"/>
</dbReference>
<dbReference type="Gene3D" id="3.40.50.2300">
    <property type="match status" value="1"/>
</dbReference>
<keyword evidence="12" id="KW-1185">Reference proteome</keyword>
<evidence type="ECO:0000313" key="12">
    <source>
        <dbReference type="Proteomes" id="UP000621560"/>
    </source>
</evidence>
<dbReference type="InterPro" id="IPR020449">
    <property type="entry name" value="Tscrpt_reg_AraC-type_HTH"/>
</dbReference>
<dbReference type="SUPFAM" id="SSF52172">
    <property type="entry name" value="CheY-like"/>
    <property type="match status" value="1"/>
</dbReference>
<dbReference type="SMART" id="SM00448">
    <property type="entry name" value="REC"/>
    <property type="match status" value="1"/>
</dbReference>
<evidence type="ECO:0000259" key="10">
    <source>
        <dbReference type="PROSITE" id="PS50110"/>
    </source>
</evidence>
<dbReference type="Pfam" id="PF00072">
    <property type="entry name" value="Response_reg"/>
    <property type="match status" value="1"/>
</dbReference>
<dbReference type="GO" id="GO:0005737">
    <property type="term" value="C:cytoplasm"/>
    <property type="evidence" value="ECO:0007669"/>
    <property type="project" value="UniProtKB-SubCell"/>
</dbReference>
<dbReference type="GO" id="GO:0043565">
    <property type="term" value="F:sequence-specific DNA binding"/>
    <property type="evidence" value="ECO:0007669"/>
    <property type="project" value="InterPro"/>
</dbReference>
<dbReference type="Gene3D" id="1.10.10.60">
    <property type="entry name" value="Homeodomain-like"/>
    <property type="match status" value="2"/>
</dbReference>
<dbReference type="Proteomes" id="UP000621560">
    <property type="component" value="Unassembled WGS sequence"/>
</dbReference>
<dbReference type="PANTHER" id="PTHR42713:SF3">
    <property type="entry name" value="TRANSCRIPTIONAL REGULATORY PROTEIN HPTR"/>
    <property type="match status" value="1"/>
</dbReference>
<dbReference type="SUPFAM" id="SSF46689">
    <property type="entry name" value="Homeodomain-like"/>
    <property type="match status" value="2"/>
</dbReference>
<dbReference type="EMBL" id="JACXIZ010000012">
    <property type="protein sequence ID" value="MBD2844844.1"/>
    <property type="molecule type" value="Genomic_DNA"/>
</dbReference>
<dbReference type="PROSITE" id="PS50110">
    <property type="entry name" value="RESPONSE_REGULATORY"/>
    <property type="match status" value="1"/>
</dbReference>
<dbReference type="InterPro" id="IPR009057">
    <property type="entry name" value="Homeodomain-like_sf"/>
</dbReference>